<name>A0ABR6Y207_9FLAO</name>
<reference evidence="1 2" key="1">
    <citation type="submission" date="2020-08" db="EMBL/GenBank/DDBJ databases">
        <title>Winogradskyella ouciana sp. nov., isolated from the hadal seawater of the Mariana Trench.</title>
        <authorList>
            <person name="He X."/>
        </authorList>
    </citation>
    <scope>NUCLEOTIDE SEQUENCE [LARGE SCALE GENOMIC DNA]</scope>
    <source>
        <strain evidence="1 2">KCTC 22026</strain>
    </source>
</reference>
<evidence type="ECO:0008006" key="3">
    <source>
        <dbReference type="Google" id="ProtNLM"/>
    </source>
</evidence>
<organism evidence="1 2">
    <name type="scientific">Winogradskyella echinorum</name>
    <dbReference type="NCBI Taxonomy" id="538189"/>
    <lineage>
        <taxon>Bacteria</taxon>
        <taxon>Pseudomonadati</taxon>
        <taxon>Bacteroidota</taxon>
        <taxon>Flavobacteriia</taxon>
        <taxon>Flavobacteriales</taxon>
        <taxon>Flavobacteriaceae</taxon>
        <taxon>Winogradskyella</taxon>
    </lineage>
</organism>
<gene>
    <name evidence="1" type="ORF">H6H04_10320</name>
</gene>
<evidence type="ECO:0000313" key="2">
    <source>
        <dbReference type="Proteomes" id="UP000607435"/>
    </source>
</evidence>
<dbReference type="Proteomes" id="UP000607435">
    <property type="component" value="Unassembled WGS sequence"/>
</dbReference>
<dbReference type="InterPro" id="IPR013783">
    <property type="entry name" value="Ig-like_fold"/>
</dbReference>
<sequence length="231" mass="25731">MKKIVYIFCTVVFMFGCKDTTDDGPNINPNLDPPNGVQLVFPYQDALCNEGADLTPTQSTVSFEWVPNNNAEFYTVTIENLTTGNIEQYEAADFIFPVTIQRANAYKWFVEYNYQDEIKSSDVWNFYNAGPGVQTYAPFPAEIISPSMAETIAAINSVTLQWSGSDVDNDIVAYDVYFGTSNPPSINSSDIIVNQLTLSVTPGTIYYWEIVSKDAEGNTSESGVYQFNILN</sequence>
<keyword evidence="2" id="KW-1185">Reference proteome</keyword>
<comment type="caution">
    <text evidence="1">The sequence shown here is derived from an EMBL/GenBank/DDBJ whole genome shotgun (WGS) entry which is preliminary data.</text>
</comment>
<accession>A0ABR6Y207</accession>
<dbReference type="EMBL" id="JACOME010000002">
    <property type="protein sequence ID" value="MBC3846774.1"/>
    <property type="molecule type" value="Genomic_DNA"/>
</dbReference>
<dbReference type="Gene3D" id="2.60.40.10">
    <property type="entry name" value="Immunoglobulins"/>
    <property type="match status" value="1"/>
</dbReference>
<protein>
    <recommendedName>
        <fullName evidence="3">Fibronectin type-III domain-containing protein</fullName>
    </recommendedName>
</protein>
<dbReference type="RefSeq" id="WP_186845882.1">
    <property type="nucleotide sequence ID" value="NZ_JACOME010000002.1"/>
</dbReference>
<proteinExistence type="predicted"/>
<evidence type="ECO:0000313" key="1">
    <source>
        <dbReference type="EMBL" id="MBC3846774.1"/>
    </source>
</evidence>
<dbReference type="PROSITE" id="PS51257">
    <property type="entry name" value="PROKAR_LIPOPROTEIN"/>
    <property type="match status" value="1"/>
</dbReference>